<sequence>MYDVSIIGAGVVGCAIARELSKYNLKVAVIEKDSDVSNGTSKANSGIVHGGYDATPGTLKAKLCVKGNQMFKELDNELKFGYNKCGSYVLAFDEEDHKEILKLYEKGLENGVQNMSIVNKSFVLANEPNVNPEVYSALFCGNSGVISPFEFAVALAENAADNGVEFLLETPVTGIEEIDGHYIIKSNDKKIRTKYVINSAGLFSDEIAKMSGMDDYNITPRKGEYLLFDKDIGGLVKSVLFQTPKEGSKGTLVTPTYHGNLMIGPNAKHVYDKEDMFTTKEGLKEVSDNAKKSVPKIDMGKVITQFAGLRSSMEQYDFIIEETKKGFVNLVGIDSPGLTSSPAIALEVMEILDRSGLELSEKKNHISYRTPYIRMDHMTNEEINELIAQDGSFGKIVCRCESISEGEILDVIQRSIPIKSIDAIKRRARATMGRCQGGFCTPKVMDIMCRELGLEMTEINKSEKGSYILSGKTQKAERGNKKWSMNL</sequence>
<dbReference type="InterPro" id="IPR052745">
    <property type="entry name" value="G3P_Oxidase/Oxidoreductase"/>
</dbReference>
<dbReference type="SUPFAM" id="SSF51905">
    <property type="entry name" value="FAD/NAD(P)-binding domain"/>
    <property type="match status" value="1"/>
</dbReference>
<evidence type="ECO:0000259" key="1">
    <source>
        <dbReference type="Pfam" id="PF01266"/>
    </source>
</evidence>
<accession>A0A1M4VIP0</accession>
<dbReference type="Pfam" id="PF01266">
    <property type="entry name" value="DAO"/>
    <property type="match status" value="1"/>
</dbReference>
<dbReference type="PANTHER" id="PTHR42720:SF1">
    <property type="entry name" value="GLYCEROL 3-PHOSPHATE OXIDASE"/>
    <property type="match status" value="1"/>
</dbReference>
<dbReference type="InterPro" id="IPR006076">
    <property type="entry name" value="FAD-dep_OxRdtase"/>
</dbReference>
<feature type="domain" description="FAD dependent oxidoreductase" evidence="1">
    <location>
        <begin position="3"/>
        <end position="349"/>
    </location>
</feature>
<evidence type="ECO:0000313" key="3">
    <source>
        <dbReference type="EMBL" id="SHE68703.1"/>
    </source>
</evidence>
<proteinExistence type="predicted"/>
<dbReference type="RefSeq" id="WP_073269991.1">
    <property type="nucleotide sequence ID" value="NZ_FQTU01000005.1"/>
</dbReference>
<dbReference type="InterPro" id="IPR007419">
    <property type="entry name" value="BFD-like_2Fe2S-bd_dom"/>
</dbReference>
<dbReference type="Gene3D" id="1.10.10.1100">
    <property type="entry name" value="BFD-like [2Fe-2S]-binding domain"/>
    <property type="match status" value="1"/>
</dbReference>
<dbReference type="Gene3D" id="3.50.50.60">
    <property type="entry name" value="FAD/NAD(P)-binding domain"/>
    <property type="match status" value="1"/>
</dbReference>
<dbReference type="Gene3D" id="3.30.9.10">
    <property type="entry name" value="D-Amino Acid Oxidase, subunit A, domain 2"/>
    <property type="match status" value="1"/>
</dbReference>
<evidence type="ECO:0000313" key="4">
    <source>
        <dbReference type="Proteomes" id="UP000184251"/>
    </source>
</evidence>
<dbReference type="Proteomes" id="UP000184251">
    <property type="component" value="Unassembled WGS sequence"/>
</dbReference>
<dbReference type="CDD" id="cd19946">
    <property type="entry name" value="GlpA-like_Fer2_BFD-like"/>
    <property type="match status" value="1"/>
</dbReference>
<dbReference type="OrthoDB" id="9801699at2"/>
<keyword evidence="4" id="KW-1185">Reference proteome</keyword>
<evidence type="ECO:0000259" key="2">
    <source>
        <dbReference type="Pfam" id="PF04324"/>
    </source>
</evidence>
<dbReference type="SUPFAM" id="SSF54373">
    <property type="entry name" value="FAD-linked reductases, C-terminal domain"/>
    <property type="match status" value="1"/>
</dbReference>
<protein>
    <submittedName>
        <fullName evidence="3">Glycerol-3-phosphate dehydrogenase</fullName>
    </submittedName>
</protein>
<dbReference type="EMBL" id="FQTU01000005">
    <property type="protein sequence ID" value="SHE68703.1"/>
    <property type="molecule type" value="Genomic_DNA"/>
</dbReference>
<feature type="domain" description="BFD-like [2Fe-2S]-binding" evidence="2">
    <location>
        <begin position="396"/>
        <end position="448"/>
    </location>
</feature>
<dbReference type="PANTHER" id="PTHR42720">
    <property type="entry name" value="GLYCEROL-3-PHOSPHATE DEHYDROGENASE"/>
    <property type="match status" value="1"/>
</dbReference>
<organism evidence="3 4">
    <name type="scientific">Alkalibacter saccharofermentans DSM 14828</name>
    <dbReference type="NCBI Taxonomy" id="1120975"/>
    <lineage>
        <taxon>Bacteria</taxon>
        <taxon>Bacillati</taxon>
        <taxon>Bacillota</taxon>
        <taxon>Clostridia</taxon>
        <taxon>Eubacteriales</taxon>
        <taxon>Eubacteriaceae</taxon>
        <taxon>Alkalibacter</taxon>
    </lineage>
</organism>
<dbReference type="Pfam" id="PF04324">
    <property type="entry name" value="Fer2_BFD"/>
    <property type="match status" value="1"/>
</dbReference>
<name>A0A1M4VIP0_9FIRM</name>
<dbReference type="AlphaFoldDB" id="A0A1M4VIP0"/>
<reference evidence="3 4" key="1">
    <citation type="submission" date="2016-11" db="EMBL/GenBank/DDBJ databases">
        <authorList>
            <person name="Jaros S."/>
            <person name="Januszkiewicz K."/>
            <person name="Wedrychowicz H."/>
        </authorList>
    </citation>
    <scope>NUCLEOTIDE SEQUENCE [LARGE SCALE GENOMIC DNA]</scope>
    <source>
        <strain evidence="3 4">DSM 14828</strain>
    </source>
</reference>
<dbReference type="InterPro" id="IPR041854">
    <property type="entry name" value="BFD-like_2Fe2S-bd_dom_sf"/>
</dbReference>
<dbReference type="STRING" id="1120975.SAMN02746064_01005"/>
<dbReference type="InterPro" id="IPR036188">
    <property type="entry name" value="FAD/NAD-bd_sf"/>
</dbReference>
<gene>
    <name evidence="3" type="ORF">SAMN02746064_01005</name>
</gene>